<dbReference type="Gene3D" id="2.90.10.10">
    <property type="entry name" value="Bulb-type lectin domain"/>
    <property type="match status" value="1"/>
</dbReference>
<keyword evidence="3" id="KW-0812">Transmembrane</keyword>
<keyword evidence="3" id="KW-0472">Membrane</keyword>
<proteinExistence type="predicted"/>
<evidence type="ECO:0000259" key="5">
    <source>
        <dbReference type="PROSITE" id="PS50927"/>
    </source>
</evidence>
<evidence type="ECO:0000259" key="4">
    <source>
        <dbReference type="PROSITE" id="PS50011"/>
    </source>
</evidence>
<feature type="transmembrane region" description="Helical" evidence="3">
    <location>
        <begin position="7"/>
        <end position="25"/>
    </location>
</feature>
<sequence>MATKDGGSVNLISFLIFAFLCIWGLDCSLVPGGNTIGIGDELDSSTCLVSQDGRFTLGFFTLPYTNNSYFGIWYTYDEQANKVWIANPNTPILNNSGILLTIDDTGILKITSGGSITVNISDQVGTDNVTATLYDSGNFVLIDQTEGRILWESFDHPTNTLLPGMKLGQNLRTGQNWSLTSWMSTDDASSGAFTMSWERAQESGQLVIYRREEVYWKSGVLRNQRFEYLRVGNVYQYNLGYVSNNDEISFIIYGDGEIGNTPRWVLSPNGQILFADSTSSISSSDDFCYGYESNTGCATEWVVPECRDRNNKFKLSTPPFPGDLLPTIDDNESLILTDCMERCWKNCTCLGFASSDAVLQRGCVFGTRSTDFQINKTGYTDYKYVLVSQNSSKGIKRKIVVVAISPLVLLLGLFCYLRIRKLIIQGEEKERRKKYLRELTTLDNFNNENDVEIEEMQGHDMKIFSFASIVAATNNFSGENKLGQGGFGPVYKGRLSEGQEIAIKRLSKTSKQGLVEFYWILSYLKHRSFKLYILSYFFIN</sequence>
<dbReference type="EMBL" id="CM018046">
    <property type="protein sequence ID" value="KAA8525712.1"/>
    <property type="molecule type" value="Genomic_DNA"/>
</dbReference>
<evidence type="ECO:0000259" key="6">
    <source>
        <dbReference type="PROSITE" id="PS50948"/>
    </source>
</evidence>
<dbReference type="InterPro" id="IPR011009">
    <property type="entry name" value="Kinase-like_dom_sf"/>
</dbReference>
<dbReference type="Proteomes" id="UP000325577">
    <property type="component" value="Linkage Group LG3"/>
</dbReference>
<accession>A0A5J5A766</accession>
<evidence type="ECO:0000256" key="2">
    <source>
        <dbReference type="ARBA" id="ARBA00023180"/>
    </source>
</evidence>
<feature type="domain" description="Bulb-type lectin" evidence="5">
    <location>
        <begin position="33"/>
        <end position="154"/>
    </location>
</feature>
<dbReference type="InterPro" id="IPR000719">
    <property type="entry name" value="Prot_kinase_dom"/>
</dbReference>
<dbReference type="SMART" id="SM00108">
    <property type="entry name" value="B_lectin"/>
    <property type="match status" value="1"/>
</dbReference>
<evidence type="ECO:0000256" key="1">
    <source>
        <dbReference type="ARBA" id="ARBA00022729"/>
    </source>
</evidence>
<gene>
    <name evidence="7" type="ORF">F0562_007567</name>
</gene>
<dbReference type="PROSITE" id="PS50948">
    <property type="entry name" value="PAN"/>
    <property type="match status" value="1"/>
</dbReference>
<dbReference type="CDD" id="cd00028">
    <property type="entry name" value="B_lectin"/>
    <property type="match status" value="1"/>
</dbReference>
<dbReference type="PROSITE" id="PS50927">
    <property type="entry name" value="BULB_LECTIN"/>
    <property type="match status" value="1"/>
</dbReference>
<dbReference type="Pfam" id="PF01453">
    <property type="entry name" value="B_lectin"/>
    <property type="match status" value="1"/>
</dbReference>
<dbReference type="PANTHER" id="PTHR32444:SF128">
    <property type="entry name" value="CURCULIN-LIKE (MANNOSE-BINDING) LECTIN FAMILY PROTEIN"/>
    <property type="match status" value="1"/>
</dbReference>
<evidence type="ECO:0000313" key="7">
    <source>
        <dbReference type="EMBL" id="KAA8525712.1"/>
    </source>
</evidence>
<evidence type="ECO:0008006" key="9">
    <source>
        <dbReference type="Google" id="ProtNLM"/>
    </source>
</evidence>
<dbReference type="Pfam" id="PF08276">
    <property type="entry name" value="PAN_2"/>
    <property type="match status" value="1"/>
</dbReference>
<keyword evidence="3" id="KW-1133">Transmembrane helix</keyword>
<name>A0A5J5A766_9ASTE</name>
<dbReference type="AlphaFoldDB" id="A0A5J5A766"/>
<dbReference type="Gene3D" id="3.30.200.20">
    <property type="entry name" value="Phosphorylase Kinase, domain 1"/>
    <property type="match status" value="1"/>
</dbReference>
<feature type="transmembrane region" description="Helical" evidence="3">
    <location>
        <begin position="399"/>
        <end position="419"/>
    </location>
</feature>
<dbReference type="OrthoDB" id="4062651at2759"/>
<keyword evidence="2" id="KW-0325">Glycoprotein</keyword>
<dbReference type="GO" id="GO:0005524">
    <property type="term" value="F:ATP binding"/>
    <property type="evidence" value="ECO:0007669"/>
    <property type="project" value="InterPro"/>
</dbReference>
<keyword evidence="8" id="KW-1185">Reference proteome</keyword>
<dbReference type="SUPFAM" id="SSF51110">
    <property type="entry name" value="alpha-D-mannose-specific plant lectins"/>
    <property type="match status" value="1"/>
</dbReference>
<feature type="domain" description="Apple" evidence="6">
    <location>
        <begin position="306"/>
        <end position="387"/>
    </location>
</feature>
<dbReference type="InterPro" id="IPR003609">
    <property type="entry name" value="Pan_app"/>
</dbReference>
<protein>
    <recommendedName>
        <fullName evidence="9">Bulb-type lectin domain-containing protein</fullName>
    </recommendedName>
</protein>
<reference evidence="7 8" key="1">
    <citation type="submission" date="2019-09" db="EMBL/GenBank/DDBJ databases">
        <title>A chromosome-level genome assembly of the Chinese tupelo Nyssa sinensis.</title>
        <authorList>
            <person name="Yang X."/>
            <person name="Kang M."/>
            <person name="Yang Y."/>
            <person name="Xiong H."/>
            <person name="Wang M."/>
            <person name="Zhang Z."/>
            <person name="Wang Z."/>
            <person name="Wu H."/>
            <person name="Ma T."/>
            <person name="Liu J."/>
            <person name="Xi Z."/>
        </authorList>
    </citation>
    <scope>NUCLEOTIDE SEQUENCE [LARGE SCALE GENOMIC DNA]</scope>
    <source>
        <strain evidence="7">J267</strain>
        <tissue evidence="7">Leaf</tissue>
    </source>
</reference>
<evidence type="ECO:0000256" key="3">
    <source>
        <dbReference type="SAM" id="Phobius"/>
    </source>
</evidence>
<organism evidence="7 8">
    <name type="scientific">Nyssa sinensis</name>
    <dbReference type="NCBI Taxonomy" id="561372"/>
    <lineage>
        <taxon>Eukaryota</taxon>
        <taxon>Viridiplantae</taxon>
        <taxon>Streptophyta</taxon>
        <taxon>Embryophyta</taxon>
        <taxon>Tracheophyta</taxon>
        <taxon>Spermatophyta</taxon>
        <taxon>Magnoliopsida</taxon>
        <taxon>eudicotyledons</taxon>
        <taxon>Gunneridae</taxon>
        <taxon>Pentapetalae</taxon>
        <taxon>asterids</taxon>
        <taxon>Cornales</taxon>
        <taxon>Nyssaceae</taxon>
        <taxon>Nyssa</taxon>
    </lineage>
</organism>
<dbReference type="SUPFAM" id="SSF56112">
    <property type="entry name" value="Protein kinase-like (PK-like)"/>
    <property type="match status" value="1"/>
</dbReference>
<dbReference type="PROSITE" id="PS50011">
    <property type="entry name" value="PROTEIN_KINASE_DOM"/>
    <property type="match status" value="1"/>
</dbReference>
<evidence type="ECO:0000313" key="8">
    <source>
        <dbReference type="Proteomes" id="UP000325577"/>
    </source>
</evidence>
<keyword evidence="1" id="KW-0732">Signal</keyword>
<dbReference type="GO" id="GO:0004672">
    <property type="term" value="F:protein kinase activity"/>
    <property type="evidence" value="ECO:0007669"/>
    <property type="project" value="InterPro"/>
</dbReference>
<dbReference type="InterPro" id="IPR036426">
    <property type="entry name" value="Bulb-type_lectin_dom_sf"/>
</dbReference>
<dbReference type="PANTHER" id="PTHR32444">
    <property type="entry name" value="BULB-TYPE LECTIN DOMAIN-CONTAINING PROTEIN"/>
    <property type="match status" value="1"/>
</dbReference>
<dbReference type="InterPro" id="IPR001480">
    <property type="entry name" value="Bulb-type_lectin_dom"/>
</dbReference>
<feature type="domain" description="Protein kinase" evidence="4">
    <location>
        <begin position="476"/>
        <end position="540"/>
    </location>
</feature>